<organism evidence="1 2">
    <name type="scientific">Leptospira idonii</name>
    <dbReference type="NCBI Taxonomy" id="1193500"/>
    <lineage>
        <taxon>Bacteria</taxon>
        <taxon>Pseudomonadati</taxon>
        <taxon>Spirochaetota</taxon>
        <taxon>Spirochaetia</taxon>
        <taxon>Leptospirales</taxon>
        <taxon>Leptospiraceae</taxon>
        <taxon>Leptospira</taxon>
    </lineage>
</organism>
<dbReference type="PANTHER" id="PTHR30189">
    <property type="entry name" value="LPS-ASSEMBLY PROTEIN"/>
    <property type="match status" value="1"/>
</dbReference>
<sequence>MRKILLIPILYLGIFLPKSVHSQDTEGLKLIFPEFTGTKSNPQEEERKATTVNVQRSLVQKSVDAMTDREVDETLRNLGLNPQGTIYVKRERLREALVPPLAQEVTPESILANQKKKESPIQIQNAAEGQLLNIDKTQGGVLVLRGKVRLKIKGGELQADSVSIDSQRQEIYAEGGVEYRDGQAKVTGERFLYDLKLNQGVVYNSKLSVYPSFFIGQKLKRLDEKRYLMEMGYFTACNAELPHESFQAKKIVIYDDKSVVAFQITYKVGGTPLFWLPVLYNSESGNGWLVQSGKNNTQGWFLQNSYQWSDPYPNSLFLANGYKFRFDMYEKTGQAAQLEAWKVSPNLNYNINLGYANHKKTSITSVYEDRFSNMGIGNVAVTNNVDRGEQFPYAGLPYRNTGVDYDPWWKAEIRLNAKSNDFSKDTTRNLQLQYENFSNRQFDYEYGNRYEPSNSIQSMYTQRDVRFGLIRNLLNWNLNYTENRGDLSVALGMSRTMFYQIQANKYFAAADTLPAITIRNSSQVGTLPYANSPLYWDLNVQTNVNRLYGAPTQSTIPGTNQYDPSGRYNDFVLRTQTNVMGETGFRSPMSLGAYASFTPSAYMGATKQTVEYPGSGTAANSPDLDSNKAYANILKQQSFQYIRQSHTARFGVPELFFTTTYRRLEAEKAEMKDPILGNLRQHEAEFALESYALNDWDVSVRTIRDLRVLSPGYNPSLTSQQRWYYTVVRVGGFIDFVDGFQTRRPSLLERKRNFYSGIFINNDYVHHTPQNRSLSNNLTISYKMGGFSWPIIRAFRSLEMGSTWYHVYKDSYLDSYRFFFKTDTKITRYSGIELELDSRVTEPWRLTALAQGQFYAMSTTPELYTSQTGVNYDQTTIFEDVAAGSGALGQDKRQKAVFNINRFMMTFKLDLHNWEYRLGYSMNLRAFPGGASADNQLTFYDQSVFFSVNLTNFSFGDSSSAQATRVRLYRFRKRPLDGLTSGVASESQ</sequence>
<keyword evidence="2" id="KW-1185">Reference proteome</keyword>
<dbReference type="OrthoDB" id="9810758at2"/>
<dbReference type="PANTHER" id="PTHR30189:SF1">
    <property type="entry name" value="LPS-ASSEMBLY PROTEIN LPTD"/>
    <property type="match status" value="1"/>
</dbReference>
<evidence type="ECO:0000313" key="2">
    <source>
        <dbReference type="Proteomes" id="UP000298058"/>
    </source>
</evidence>
<reference evidence="1" key="1">
    <citation type="journal article" date="2019" name="PLoS Negl. Trop. Dis.">
        <title>Revisiting the worldwide diversity of Leptospira species in the environment.</title>
        <authorList>
            <person name="Vincent A.T."/>
            <person name="Schiettekatte O."/>
            <person name="Bourhy P."/>
            <person name="Veyrier F.J."/>
            <person name="Picardeau M."/>
        </authorList>
    </citation>
    <scope>NUCLEOTIDE SEQUENCE [LARGE SCALE GENOMIC DNA]</scope>
    <source>
        <strain evidence="1">201300427</strain>
    </source>
</reference>
<dbReference type="GO" id="GO:1990351">
    <property type="term" value="C:transporter complex"/>
    <property type="evidence" value="ECO:0007669"/>
    <property type="project" value="TreeGrafter"/>
</dbReference>
<dbReference type="InterPro" id="IPR050218">
    <property type="entry name" value="LptD"/>
</dbReference>
<comment type="caution">
    <text evidence="1">The sequence shown here is derived from an EMBL/GenBank/DDBJ whole genome shotgun (WGS) entry which is preliminary data.</text>
</comment>
<gene>
    <name evidence="1" type="ORF">EHS15_14515</name>
</gene>
<dbReference type="Proteomes" id="UP000298058">
    <property type="component" value="Unassembled WGS sequence"/>
</dbReference>
<proteinExistence type="predicted"/>
<dbReference type="EMBL" id="RQHW01000047">
    <property type="protein sequence ID" value="TGN18592.1"/>
    <property type="molecule type" value="Genomic_DNA"/>
</dbReference>
<evidence type="ECO:0000313" key="1">
    <source>
        <dbReference type="EMBL" id="TGN18592.1"/>
    </source>
</evidence>
<dbReference type="AlphaFoldDB" id="A0A4R9LY18"/>
<accession>A0A4R9LY18</accession>
<name>A0A4R9LY18_9LEPT</name>
<protein>
    <submittedName>
        <fullName evidence="1">LPS-assembly protein LptD</fullName>
    </submittedName>
</protein>
<dbReference type="GO" id="GO:0009279">
    <property type="term" value="C:cell outer membrane"/>
    <property type="evidence" value="ECO:0007669"/>
    <property type="project" value="TreeGrafter"/>
</dbReference>